<keyword evidence="3" id="KW-0697">Rotamase</keyword>
<protein>
    <recommendedName>
        <fullName evidence="2">peptidylprolyl isomerase</fullName>
        <ecNumber evidence="2">5.2.1.8</ecNumber>
    </recommendedName>
</protein>
<evidence type="ECO:0000256" key="2">
    <source>
        <dbReference type="ARBA" id="ARBA00013194"/>
    </source>
</evidence>
<dbReference type="PANTHER" id="PTHR11071:SF561">
    <property type="entry name" value="PEPTIDYL-PROLYL CIS-TRANS ISOMERASE D-RELATED"/>
    <property type="match status" value="1"/>
</dbReference>
<gene>
    <name evidence="7" type="ORF">PAPYR_11920</name>
</gene>
<dbReference type="EC" id="5.2.1.8" evidence="2"/>
<dbReference type="InterPro" id="IPR019734">
    <property type="entry name" value="TPR_rpt"/>
</dbReference>
<evidence type="ECO:0000313" key="8">
    <source>
        <dbReference type="Proteomes" id="UP001141327"/>
    </source>
</evidence>
<dbReference type="SUPFAM" id="SSF48452">
    <property type="entry name" value="TPR-like"/>
    <property type="match status" value="1"/>
</dbReference>
<dbReference type="PROSITE" id="PS50072">
    <property type="entry name" value="CSA_PPIASE_2"/>
    <property type="match status" value="1"/>
</dbReference>
<evidence type="ECO:0000256" key="5">
    <source>
        <dbReference type="SAM" id="MobiDB-lite"/>
    </source>
</evidence>
<feature type="region of interest" description="Disordered" evidence="5">
    <location>
        <begin position="1"/>
        <end position="22"/>
    </location>
</feature>
<accession>A0ABQ8U2W1</accession>
<dbReference type="InterPro" id="IPR011990">
    <property type="entry name" value="TPR-like_helical_dom_sf"/>
</dbReference>
<dbReference type="InterPro" id="IPR002130">
    <property type="entry name" value="Cyclophilin-type_PPIase_dom"/>
</dbReference>
<keyword evidence="8" id="KW-1185">Reference proteome</keyword>
<evidence type="ECO:0000259" key="6">
    <source>
        <dbReference type="PROSITE" id="PS50072"/>
    </source>
</evidence>
<keyword evidence="4 7" id="KW-0413">Isomerase</keyword>
<dbReference type="InterPro" id="IPR020892">
    <property type="entry name" value="Cyclophilin-type_PPIase_CS"/>
</dbReference>
<dbReference type="Proteomes" id="UP001141327">
    <property type="component" value="Unassembled WGS sequence"/>
</dbReference>
<comment type="catalytic activity">
    <reaction evidence="1">
        <text>[protein]-peptidylproline (omega=180) = [protein]-peptidylproline (omega=0)</text>
        <dbReference type="Rhea" id="RHEA:16237"/>
        <dbReference type="Rhea" id="RHEA-COMP:10747"/>
        <dbReference type="Rhea" id="RHEA-COMP:10748"/>
        <dbReference type="ChEBI" id="CHEBI:83833"/>
        <dbReference type="ChEBI" id="CHEBI:83834"/>
        <dbReference type="EC" id="5.2.1.8"/>
    </reaction>
</comment>
<dbReference type="SUPFAM" id="SSF50891">
    <property type="entry name" value="Cyclophilin-like"/>
    <property type="match status" value="1"/>
</dbReference>
<evidence type="ECO:0000256" key="4">
    <source>
        <dbReference type="ARBA" id="ARBA00023235"/>
    </source>
</evidence>
<dbReference type="PANTHER" id="PTHR11071">
    <property type="entry name" value="PEPTIDYL-PROLYL CIS-TRANS ISOMERASE"/>
    <property type="match status" value="1"/>
</dbReference>
<proteinExistence type="predicted"/>
<dbReference type="PRINTS" id="PR00153">
    <property type="entry name" value="CSAPPISMRASE"/>
</dbReference>
<dbReference type="Gene3D" id="2.40.100.10">
    <property type="entry name" value="Cyclophilin-like"/>
    <property type="match status" value="1"/>
</dbReference>
<feature type="domain" description="PPIase cyclophilin-type" evidence="6">
    <location>
        <begin position="31"/>
        <end position="195"/>
    </location>
</feature>
<evidence type="ECO:0000313" key="7">
    <source>
        <dbReference type="EMBL" id="KAJ4453582.1"/>
    </source>
</evidence>
<comment type="caution">
    <text evidence="7">The sequence shown here is derived from an EMBL/GenBank/DDBJ whole genome shotgun (WGS) entry which is preliminary data.</text>
</comment>
<name>A0ABQ8U2W1_9EUKA</name>
<evidence type="ECO:0000256" key="1">
    <source>
        <dbReference type="ARBA" id="ARBA00000971"/>
    </source>
</evidence>
<dbReference type="GO" id="GO:0016853">
    <property type="term" value="F:isomerase activity"/>
    <property type="evidence" value="ECO:0007669"/>
    <property type="project" value="UniProtKB-KW"/>
</dbReference>
<dbReference type="Gene3D" id="1.25.40.10">
    <property type="entry name" value="Tetratricopeptide repeat domain"/>
    <property type="match status" value="1"/>
</dbReference>
<sequence>MEGVPVPAPAPESAPAPASEPAPAPAPIRVFFDVTIGSAAPRRVVMKLFNHLLPRTCENFRALCTGERGVGTSGKPLHYKGSIFHRVIKSFMLQGGDFTRADGTGGESIYGSRFEDEGFPVKHTRAGLLSMANAGANTNGSQFFITTVPTPHLDGKHVVFGTVVSGMDVVYDIENVPTNPNSKPLTDVTIVDCGQLQDGQGEPASNEVPDFPEEAAQDKLLEICLGLKEAGNTCFLRGAYQEALPKYRKLSVYLDYCQKLASNPIPAPQQATLTQANHLNLAATYIKLARPQDAVAECDAVIATSATPVPKALFRRGQAHAALKAFEAATTDLRAALAAAPGDAAIRRELDQVAATVKAEKEKERAFYSRMFK</sequence>
<reference evidence="7" key="1">
    <citation type="journal article" date="2022" name="bioRxiv">
        <title>Genomics of Preaxostyla Flagellates Illuminates Evolutionary Transitions and the Path Towards Mitochondrial Loss.</title>
        <authorList>
            <person name="Novak L.V.F."/>
            <person name="Treitli S.C."/>
            <person name="Pyrih J."/>
            <person name="Halakuc P."/>
            <person name="Pipaliya S.V."/>
            <person name="Vacek V."/>
            <person name="Brzon O."/>
            <person name="Soukal P."/>
            <person name="Eme L."/>
            <person name="Dacks J.B."/>
            <person name="Karnkowska A."/>
            <person name="Elias M."/>
            <person name="Hampl V."/>
        </authorList>
    </citation>
    <scope>NUCLEOTIDE SEQUENCE</scope>
    <source>
        <strain evidence="7">RCP-MX</strain>
    </source>
</reference>
<dbReference type="Pfam" id="PF00160">
    <property type="entry name" value="Pro_isomerase"/>
    <property type="match status" value="1"/>
</dbReference>
<dbReference type="PROSITE" id="PS00170">
    <property type="entry name" value="CSA_PPIASE_1"/>
    <property type="match status" value="1"/>
</dbReference>
<organism evidence="7 8">
    <name type="scientific">Paratrimastix pyriformis</name>
    <dbReference type="NCBI Taxonomy" id="342808"/>
    <lineage>
        <taxon>Eukaryota</taxon>
        <taxon>Metamonada</taxon>
        <taxon>Preaxostyla</taxon>
        <taxon>Paratrimastigidae</taxon>
        <taxon>Paratrimastix</taxon>
    </lineage>
</organism>
<dbReference type="CDD" id="cd01926">
    <property type="entry name" value="cyclophilin_ABH_like"/>
    <property type="match status" value="1"/>
</dbReference>
<dbReference type="EMBL" id="JAPMOS010000242">
    <property type="protein sequence ID" value="KAJ4453582.1"/>
    <property type="molecule type" value="Genomic_DNA"/>
</dbReference>
<dbReference type="SMART" id="SM00028">
    <property type="entry name" value="TPR"/>
    <property type="match status" value="2"/>
</dbReference>
<dbReference type="InterPro" id="IPR029000">
    <property type="entry name" value="Cyclophilin-like_dom_sf"/>
</dbReference>
<evidence type="ECO:0000256" key="3">
    <source>
        <dbReference type="ARBA" id="ARBA00023110"/>
    </source>
</evidence>